<proteinExistence type="predicted"/>
<gene>
    <name evidence="1" type="ORF">ElyMa_006378000</name>
</gene>
<evidence type="ECO:0000313" key="1">
    <source>
        <dbReference type="EMBL" id="GFR99582.1"/>
    </source>
</evidence>
<protein>
    <submittedName>
        <fullName evidence="1">Uncharacterized protein</fullName>
    </submittedName>
</protein>
<sequence length="69" mass="7646">MGIKTRNMLWFGLKIAVDGQIIFLESVKRDGSVLGNMQTLRAYKFTGGGRSLGKRAVGYDSGRYSHSTF</sequence>
<dbReference type="AlphaFoldDB" id="A0AAV4HN47"/>
<name>A0AAV4HN47_9GAST</name>
<comment type="caution">
    <text evidence="1">The sequence shown here is derived from an EMBL/GenBank/DDBJ whole genome shotgun (WGS) entry which is preliminary data.</text>
</comment>
<evidence type="ECO:0000313" key="2">
    <source>
        <dbReference type="Proteomes" id="UP000762676"/>
    </source>
</evidence>
<organism evidence="1 2">
    <name type="scientific">Elysia marginata</name>
    <dbReference type="NCBI Taxonomy" id="1093978"/>
    <lineage>
        <taxon>Eukaryota</taxon>
        <taxon>Metazoa</taxon>
        <taxon>Spiralia</taxon>
        <taxon>Lophotrochozoa</taxon>
        <taxon>Mollusca</taxon>
        <taxon>Gastropoda</taxon>
        <taxon>Heterobranchia</taxon>
        <taxon>Euthyneura</taxon>
        <taxon>Panpulmonata</taxon>
        <taxon>Sacoglossa</taxon>
        <taxon>Placobranchoidea</taxon>
        <taxon>Plakobranchidae</taxon>
        <taxon>Elysia</taxon>
    </lineage>
</organism>
<accession>A0AAV4HN47</accession>
<dbReference type="Proteomes" id="UP000762676">
    <property type="component" value="Unassembled WGS sequence"/>
</dbReference>
<dbReference type="EMBL" id="BMAT01012806">
    <property type="protein sequence ID" value="GFR99582.1"/>
    <property type="molecule type" value="Genomic_DNA"/>
</dbReference>
<keyword evidence="2" id="KW-1185">Reference proteome</keyword>
<reference evidence="1 2" key="1">
    <citation type="journal article" date="2021" name="Elife">
        <title>Chloroplast acquisition without the gene transfer in kleptoplastic sea slugs, Plakobranchus ocellatus.</title>
        <authorList>
            <person name="Maeda T."/>
            <person name="Takahashi S."/>
            <person name="Yoshida T."/>
            <person name="Shimamura S."/>
            <person name="Takaki Y."/>
            <person name="Nagai Y."/>
            <person name="Toyoda A."/>
            <person name="Suzuki Y."/>
            <person name="Arimoto A."/>
            <person name="Ishii H."/>
            <person name="Satoh N."/>
            <person name="Nishiyama T."/>
            <person name="Hasebe M."/>
            <person name="Maruyama T."/>
            <person name="Minagawa J."/>
            <person name="Obokata J."/>
            <person name="Shigenobu S."/>
        </authorList>
    </citation>
    <scope>NUCLEOTIDE SEQUENCE [LARGE SCALE GENOMIC DNA]</scope>
</reference>